<feature type="active site" description="Charge relay system" evidence="6">
    <location>
        <position position="316"/>
    </location>
</feature>
<dbReference type="InterPro" id="IPR036852">
    <property type="entry name" value="Peptidase_S8/S53_dom_sf"/>
</dbReference>
<feature type="active site" description="Charge relay system" evidence="6">
    <location>
        <position position="290"/>
    </location>
</feature>
<keyword evidence="4 6" id="KW-0378">Hydrolase</keyword>
<dbReference type="PROSITE" id="PS51892">
    <property type="entry name" value="SUBTILASE"/>
    <property type="match status" value="1"/>
</dbReference>
<keyword evidence="2 6" id="KW-0645">Protease</keyword>
<proteinExistence type="inferred from homology"/>
<evidence type="ECO:0000256" key="6">
    <source>
        <dbReference type="PROSITE-ProRule" id="PRU01240"/>
    </source>
</evidence>
<name>A0A9X2L854_9PROT</name>
<accession>A0A9X2L854</accession>
<dbReference type="GO" id="GO:0006508">
    <property type="term" value="P:proteolysis"/>
    <property type="evidence" value="ECO:0007669"/>
    <property type="project" value="UniProtKB-KW"/>
</dbReference>
<protein>
    <submittedName>
        <fullName evidence="9">S8 family serine peptidase</fullName>
    </submittedName>
</protein>
<sequence length="988" mass="104122">MAMLRKTLMMTAASTVLTTGVSSAQTSSGEEAVAFKPMFGDIVAFQGDILPFTRMTNSLTGDITPFAGDLVPFAGDLVPFTGDLIPFAGDFQPFHGDFTPFYGDISPFWGDITPFWGDIMPFRGDTSLSGDIVPFWGDLIPFADGDVVEGGLGNYWAEIGPMWGDIYAFWGDTAEASSPDWENVRDEFAGLVSFSAERWGTAVAQETGKDFYQGFANELLSAFGLDLDDPASFAEMDAASRSAFFMAWYDGLMAFSGIDQIDHWMPQIGWSPLLTQEQGAGRDARVGLIDASISLQEDTFEYLVHAGGYEVETTGHGAAVASLIAARHDGQGTMGIAPNATVYAYNPFDATGTADTPDIADAVSTLAGMGVSVINMSLGVPGATFHQDLADVMTDPGLRAFANDVLVVTAAGNEGAVQTTDVVWGQGGLLTSNLILVGSVDVTGQISSFSNRPGEACFVSASGNCAEGDRLMDRFLVAPGELLLVADNQGGTMRASGTSFAAPLVTGAISLLHDRWPWLQQHPEETAEIIFATAQDLGEEGVDAVYGHGLLDVEASQSPIDFADLTVYAGNSNIAYRTSMGRVKDAVLDPGTLDLLDNGGYYLIAFENVGDTSRDFRVPLSQMLHGVNTSLFGRVETFQRHVARRLMDWAHTTSAAGFAPQTLAATREWSLSFTPTGTGQGEGFIRFHSEEDGLTMVGGLGTGLHNLSQVEGFTAPDAFDPRRGGANPMLGLAAGGSFAAVAKELTGSLSLTVGYAGTPLEQVQQDLFTGAPMNGERTFAVQNNVAAHTELSYAPSERMTLGFGVTALNEGDSVLGAQGGGALAVGESTSSVGLTLSGRLGLTERLGLSATATGMRALATDTNQAGLGVAGGGILASSFRVEANMTSLLKEGDRVTLAAIQPLNVEAGALSFNQAQVTDRETGELGMASNEWGLSGGPRHLAFESAYAASFRDDRMQLSAFTRYDLNDVDMTGRHNALSVGARLAFTY</sequence>
<feature type="active site" description="Charge relay system" evidence="6">
    <location>
        <position position="499"/>
    </location>
</feature>
<evidence type="ECO:0000259" key="8">
    <source>
        <dbReference type="Pfam" id="PF00082"/>
    </source>
</evidence>
<gene>
    <name evidence="9" type="ORF">NOG11_05285</name>
</gene>
<dbReference type="RefSeq" id="WP_256618646.1">
    <property type="nucleotide sequence ID" value="NZ_JANIBC010000002.1"/>
</dbReference>
<evidence type="ECO:0000256" key="2">
    <source>
        <dbReference type="ARBA" id="ARBA00022670"/>
    </source>
</evidence>
<dbReference type="InterPro" id="IPR050131">
    <property type="entry name" value="Peptidase_S8_subtilisin-like"/>
</dbReference>
<dbReference type="Pfam" id="PF00082">
    <property type="entry name" value="Peptidase_S8"/>
    <property type="match status" value="1"/>
</dbReference>
<feature type="signal peptide" evidence="7">
    <location>
        <begin position="1"/>
        <end position="24"/>
    </location>
</feature>
<keyword evidence="10" id="KW-1185">Reference proteome</keyword>
<dbReference type="PRINTS" id="PR00723">
    <property type="entry name" value="SUBTILISIN"/>
</dbReference>
<dbReference type="PANTHER" id="PTHR43806:SF11">
    <property type="entry name" value="CEREVISIN-RELATED"/>
    <property type="match status" value="1"/>
</dbReference>
<dbReference type="PROSITE" id="PS00138">
    <property type="entry name" value="SUBTILASE_SER"/>
    <property type="match status" value="1"/>
</dbReference>
<evidence type="ECO:0000256" key="4">
    <source>
        <dbReference type="ARBA" id="ARBA00022801"/>
    </source>
</evidence>
<comment type="similarity">
    <text evidence="1 6">Belongs to the peptidase S8 family.</text>
</comment>
<dbReference type="InterPro" id="IPR000209">
    <property type="entry name" value="Peptidase_S8/S53_dom"/>
</dbReference>
<dbReference type="CDD" id="cd04848">
    <property type="entry name" value="Peptidases_S8_Autotransporter_serine_protease_like"/>
    <property type="match status" value="1"/>
</dbReference>
<dbReference type="InterPro" id="IPR034061">
    <property type="entry name" value="Peptidases_S8_Autotransporter"/>
</dbReference>
<dbReference type="Proteomes" id="UP001142610">
    <property type="component" value="Unassembled WGS sequence"/>
</dbReference>
<evidence type="ECO:0000313" key="9">
    <source>
        <dbReference type="EMBL" id="MCQ8184797.1"/>
    </source>
</evidence>
<dbReference type="PANTHER" id="PTHR43806">
    <property type="entry name" value="PEPTIDASE S8"/>
    <property type="match status" value="1"/>
</dbReference>
<evidence type="ECO:0000256" key="3">
    <source>
        <dbReference type="ARBA" id="ARBA00022729"/>
    </source>
</evidence>
<evidence type="ECO:0000313" key="10">
    <source>
        <dbReference type="Proteomes" id="UP001142610"/>
    </source>
</evidence>
<evidence type="ECO:0000256" key="7">
    <source>
        <dbReference type="SAM" id="SignalP"/>
    </source>
</evidence>
<dbReference type="EMBL" id="JANIBC010000002">
    <property type="protein sequence ID" value="MCQ8184797.1"/>
    <property type="molecule type" value="Genomic_DNA"/>
</dbReference>
<keyword evidence="5 6" id="KW-0720">Serine protease</keyword>
<feature type="chain" id="PRO_5040842128" evidence="7">
    <location>
        <begin position="25"/>
        <end position="988"/>
    </location>
</feature>
<evidence type="ECO:0000256" key="5">
    <source>
        <dbReference type="ARBA" id="ARBA00022825"/>
    </source>
</evidence>
<evidence type="ECO:0000256" key="1">
    <source>
        <dbReference type="ARBA" id="ARBA00011073"/>
    </source>
</evidence>
<reference evidence="9" key="1">
    <citation type="submission" date="2022-07" db="EMBL/GenBank/DDBJ databases">
        <title>Parvularcula maris sp. nov., an algicidal bacterium isolated from seawater.</title>
        <authorList>
            <person name="Li F."/>
        </authorList>
    </citation>
    <scope>NUCLEOTIDE SEQUENCE</scope>
    <source>
        <strain evidence="9">BGMRC 0090</strain>
    </source>
</reference>
<dbReference type="Gene3D" id="3.40.50.200">
    <property type="entry name" value="Peptidase S8/S53 domain"/>
    <property type="match status" value="1"/>
</dbReference>
<comment type="caution">
    <text evidence="9">The sequence shown here is derived from an EMBL/GenBank/DDBJ whole genome shotgun (WGS) entry which is preliminary data.</text>
</comment>
<dbReference type="InterPro" id="IPR023828">
    <property type="entry name" value="Peptidase_S8_Ser-AS"/>
</dbReference>
<dbReference type="GO" id="GO:0004252">
    <property type="term" value="F:serine-type endopeptidase activity"/>
    <property type="evidence" value="ECO:0007669"/>
    <property type="project" value="UniProtKB-UniRule"/>
</dbReference>
<organism evidence="9 10">
    <name type="scientific">Parvularcula maris</name>
    <dbReference type="NCBI Taxonomy" id="2965077"/>
    <lineage>
        <taxon>Bacteria</taxon>
        <taxon>Pseudomonadati</taxon>
        <taxon>Pseudomonadota</taxon>
        <taxon>Alphaproteobacteria</taxon>
        <taxon>Parvularculales</taxon>
        <taxon>Parvularculaceae</taxon>
        <taxon>Parvularcula</taxon>
    </lineage>
</organism>
<keyword evidence="3 7" id="KW-0732">Signal</keyword>
<dbReference type="InterPro" id="IPR015500">
    <property type="entry name" value="Peptidase_S8_subtilisin-rel"/>
</dbReference>
<feature type="domain" description="Peptidase S8/S53" evidence="8">
    <location>
        <begin position="312"/>
        <end position="549"/>
    </location>
</feature>
<dbReference type="AlphaFoldDB" id="A0A9X2L854"/>
<dbReference type="SUPFAM" id="SSF52743">
    <property type="entry name" value="Subtilisin-like"/>
    <property type="match status" value="1"/>
</dbReference>